<dbReference type="Proteomes" id="UP001239994">
    <property type="component" value="Unassembled WGS sequence"/>
</dbReference>
<evidence type="ECO:0000259" key="1">
    <source>
        <dbReference type="Pfam" id="PF17919"/>
    </source>
</evidence>
<organism evidence="2 3">
    <name type="scientific">Electrophorus voltai</name>
    <dbReference type="NCBI Taxonomy" id="2609070"/>
    <lineage>
        <taxon>Eukaryota</taxon>
        <taxon>Metazoa</taxon>
        <taxon>Chordata</taxon>
        <taxon>Craniata</taxon>
        <taxon>Vertebrata</taxon>
        <taxon>Euteleostomi</taxon>
        <taxon>Actinopterygii</taxon>
        <taxon>Neopterygii</taxon>
        <taxon>Teleostei</taxon>
        <taxon>Ostariophysi</taxon>
        <taxon>Gymnotiformes</taxon>
        <taxon>Gymnotoidei</taxon>
        <taxon>Gymnotidae</taxon>
        <taxon>Electrophorus</taxon>
    </lineage>
</organism>
<dbReference type="Gene3D" id="3.10.20.370">
    <property type="match status" value="1"/>
</dbReference>
<dbReference type="PANTHER" id="PTHR34072">
    <property type="entry name" value="ENZYMATIC POLYPROTEIN-RELATED"/>
    <property type="match status" value="1"/>
</dbReference>
<gene>
    <name evidence="2" type="ORF">P4O66_000851</name>
</gene>
<keyword evidence="3" id="KW-1185">Reference proteome</keyword>
<reference evidence="2" key="1">
    <citation type="submission" date="2023-03" db="EMBL/GenBank/DDBJ databases">
        <title>Electrophorus voltai genome.</title>
        <authorList>
            <person name="Bian C."/>
        </authorList>
    </citation>
    <scope>NUCLEOTIDE SEQUENCE</scope>
    <source>
        <strain evidence="2">CB-2022</strain>
        <tissue evidence="2">Muscle</tissue>
    </source>
</reference>
<dbReference type="CDD" id="cd09274">
    <property type="entry name" value="RNase_HI_RT_Ty3"/>
    <property type="match status" value="1"/>
</dbReference>
<dbReference type="Pfam" id="PF17919">
    <property type="entry name" value="RT_RNaseH_2"/>
    <property type="match status" value="1"/>
</dbReference>
<feature type="domain" description="Reverse transcriptase/retrotransposon-derived protein RNase H-like" evidence="1">
    <location>
        <begin position="85"/>
        <end position="187"/>
    </location>
</feature>
<dbReference type="Gene3D" id="3.10.10.10">
    <property type="entry name" value="HIV Type 1 Reverse Transcriptase, subunit A, domain 1"/>
    <property type="match status" value="1"/>
</dbReference>
<sequence>MEHQATVQGYICSSTSPASAGVFFIKKKDRGLRPCVDYQGLNKLLVTYPCPLPLVPVALEQLRGAWYFTRPFMDLLWGKTKQLRWGEVAERTFADLKTAFSSAPLLQQPDPERPFIVEVDASDMRVGAVLSLVRGEEGKLGPIAYFSRKLSPSKQNHGVGDRELLVMKLTLEEWRHWLEGVRHPFTIITDHKMVIPGSSQRKQ</sequence>
<evidence type="ECO:0000313" key="2">
    <source>
        <dbReference type="EMBL" id="KAK1797558.1"/>
    </source>
</evidence>
<comment type="caution">
    <text evidence="2">The sequence shown here is derived from an EMBL/GenBank/DDBJ whole genome shotgun (WGS) entry which is preliminary data.</text>
</comment>
<dbReference type="InterPro" id="IPR043502">
    <property type="entry name" value="DNA/RNA_pol_sf"/>
</dbReference>
<dbReference type="EMBL" id="JAROKS010000013">
    <property type="protein sequence ID" value="KAK1797558.1"/>
    <property type="molecule type" value="Genomic_DNA"/>
</dbReference>
<evidence type="ECO:0000313" key="3">
    <source>
        <dbReference type="Proteomes" id="UP001239994"/>
    </source>
</evidence>
<dbReference type="PANTHER" id="PTHR34072:SF42">
    <property type="entry name" value="INTEGRASE CATALYTIC DOMAIN-CONTAINING PROTEIN"/>
    <property type="match status" value="1"/>
</dbReference>
<accession>A0AAD8ZGC7</accession>
<name>A0AAD8ZGC7_9TELE</name>
<dbReference type="SUPFAM" id="SSF56672">
    <property type="entry name" value="DNA/RNA polymerases"/>
    <property type="match status" value="1"/>
</dbReference>
<protein>
    <recommendedName>
        <fullName evidence="1">Reverse transcriptase/retrotransposon-derived protein RNase H-like domain-containing protein</fullName>
    </recommendedName>
</protein>
<proteinExistence type="predicted"/>
<dbReference type="AlphaFoldDB" id="A0AAD8ZGC7"/>
<dbReference type="InterPro" id="IPR041577">
    <property type="entry name" value="RT_RNaseH_2"/>
</dbReference>